<protein>
    <submittedName>
        <fullName evidence="4">Ig-like domain (Group 1)</fullName>
    </submittedName>
</protein>
<dbReference type="EMBL" id="FNIX01000005">
    <property type="protein sequence ID" value="SDP11088.1"/>
    <property type="molecule type" value="Genomic_DNA"/>
</dbReference>
<accession>A0A1H0Q334</accession>
<feature type="signal peptide" evidence="2">
    <location>
        <begin position="1"/>
        <end position="31"/>
    </location>
</feature>
<evidence type="ECO:0000313" key="4">
    <source>
        <dbReference type="EMBL" id="SDP11088.1"/>
    </source>
</evidence>
<dbReference type="InterPro" id="IPR013783">
    <property type="entry name" value="Ig-like_fold"/>
</dbReference>
<evidence type="ECO:0000259" key="3">
    <source>
        <dbReference type="PROSITE" id="PS50234"/>
    </source>
</evidence>
<dbReference type="RefSeq" id="WP_143022698.1">
    <property type="nucleotide sequence ID" value="NZ_FNIX01000005.1"/>
</dbReference>
<dbReference type="OrthoDB" id="9808778at2"/>
<dbReference type="AlphaFoldDB" id="A0A1H0Q334"/>
<dbReference type="CDD" id="cd00198">
    <property type="entry name" value="vWFA"/>
    <property type="match status" value="1"/>
</dbReference>
<name>A0A1H0Q334_9PSEU</name>
<keyword evidence="2" id="KW-0732">Signal</keyword>
<dbReference type="Pfam" id="PF00092">
    <property type="entry name" value="VWA"/>
    <property type="match status" value="1"/>
</dbReference>
<dbReference type="Gene3D" id="2.60.40.10">
    <property type="entry name" value="Immunoglobulins"/>
    <property type="match status" value="1"/>
</dbReference>
<sequence length="569" mass="57062">MEVRKFGRRAGITVAALVATMTVPFAGQAGAAADGTVTGDKSLGVTDIQCGGSVPVTVTLNAETGIAGNPADIELVLDRSGSMQGQPIVDLKAAAKSFVDIIDQATDGSLNGVIANGSRVGVTSFATSASVDVGLTGDAAAVKSAIDSLVAVGQTNHSDAISTGQAQLAGSVPGNAKKMIIITDGQTTEGVDASPAAAAARAAGTEIFGIGLRVTDFQAEIKDWTTDPDDGVHYFFAPDSAQLQQIFANIGAAIVVPAATNVKVVDTVGAAFSVSGAAASKGTVSQNGNNLTWTIGELRTESATLTFTATHLPAAGGGALAVNPGVVYSDTEGHTVTFPNPTVKVHGCAAHIDVEPEHAVNELGTPGQTHTVTAKVTDDFGDPVSGTGVTFGVLSGPNTGAAGNGTTAANGLTDFTYPGTQGLAGLGTDTIRGCFTHGNGTAVCDDVTKDWVDTTPPVVTCTPTNNPGGGTVPPPTNEDGFYLLSATDAVDPNPQIYVRDTASAAVFGGFLSGTKIKLVQAPGATPTQKPGTGDIDWKITLRGDALVSAKDASGNESAPLRCNVPPPPK</sequence>
<dbReference type="InterPro" id="IPR002035">
    <property type="entry name" value="VWF_A"/>
</dbReference>
<reference evidence="5" key="1">
    <citation type="submission" date="2016-10" db="EMBL/GenBank/DDBJ databases">
        <authorList>
            <person name="Varghese N."/>
            <person name="Submissions S."/>
        </authorList>
    </citation>
    <scope>NUCLEOTIDE SEQUENCE [LARGE SCALE GENOMIC DNA]</scope>
    <source>
        <strain evidence="5">CGMCC 4.6609</strain>
    </source>
</reference>
<dbReference type="InterPro" id="IPR051266">
    <property type="entry name" value="CLCR"/>
</dbReference>
<dbReference type="PROSITE" id="PS50234">
    <property type="entry name" value="VWFA"/>
    <property type="match status" value="1"/>
</dbReference>
<dbReference type="InterPro" id="IPR036465">
    <property type="entry name" value="vWFA_dom_sf"/>
</dbReference>
<proteinExistence type="predicted"/>
<dbReference type="SUPFAM" id="SSF53300">
    <property type="entry name" value="vWA-like"/>
    <property type="match status" value="1"/>
</dbReference>
<dbReference type="Proteomes" id="UP000199691">
    <property type="component" value="Unassembled WGS sequence"/>
</dbReference>
<organism evidence="4 5">
    <name type="scientific">Lentzea jiangxiensis</name>
    <dbReference type="NCBI Taxonomy" id="641025"/>
    <lineage>
        <taxon>Bacteria</taxon>
        <taxon>Bacillati</taxon>
        <taxon>Actinomycetota</taxon>
        <taxon>Actinomycetes</taxon>
        <taxon>Pseudonocardiales</taxon>
        <taxon>Pseudonocardiaceae</taxon>
        <taxon>Lentzea</taxon>
    </lineage>
</organism>
<dbReference type="SMART" id="SM00327">
    <property type="entry name" value="VWA"/>
    <property type="match status" value="1"/>
</dbReference>
<gene>
    <name evidence="4" type="ORF">SAMN05421507_105275</name>
</gene>
<feature type="domain" description="VWFA" evidence="3">
    <location>
        <begin position="72"/>
        <end position="250"/>
    </location>
</feature>
<evidence type="ECO:0000313" key="5">
    <source>
        <dbReference type="Proteomes" id="UP000199691"/>
    </source>
</evidence>
<dbReference type="PANTHER" id="PTHR10579">
    <property type="entry name" value="CALCIUM-ACTIVATED CHLORIDE CHANNEL REGULATOR"/>
    <property type="match status" value="1"/>
</dbReference>
<dbReference type="Gene3D" id="3.40.50.410">
    <property type="entry name" value="von Willebrand factor, type A domain"/>
    <property type="match status" value="1"/>
</dbReference>
<feature type="chain" id="PRO_5011742039" evidence="2">
    <location>
        <begin position="32"/>
        <end position="569"/>
    </location>
</feature>
<dbReference type="STRING" id="641025.SAMN05421507_105275"/>
<evidence type="ECO:0000256" key="2">
    <source>
        <dbReference type="SAM" id="SignalP"/>
    </source>
</evidence>
<evidence type="ECO:0000256" key="1">
    <source>
        <dbReference type="SAM" id="MobiDB-lite"/>
    </source>
</evidence>
<feature type="region of interest" description="Disordered" evidence="1">
    <location>
        <begin position="550"/>
        <end position="569"/>
    </location>
</feature>
<dbReference type="PANTHER" id="PTHR10579:SF43">
    <property type="entry name" value="ZINC FINGER (C3HC4-TYPE RING FINGER) FAMILY PROTEIN"/>
    <property type="match status" value="1"/>
</dbReference>
<keyword evidence="5" id="KW-1185">Reference proteome</keyword>
<dbReference type="GO" id="GO:0005975">
    <property type="term" value="P:carbohydrate metabolic process"/>
    <property type="evidence" value="ECO:0007669"/>
    <property type="project" value="UniProtKB-ARBA"/>
</dbReference>